<dbReference type="Gramene" id="MELO3C019476.2.1">
    <property type="protein sequence ID" value="MELO3C019476.2.1"/>
    <property type="gene ID" value="MELO3C019476.2"/>
</dbReference>
<dbReference type="EnsemblPlants" id="MELO3C019476.2.1">
    <property type="protein sequence ID" value="MELO3C019476.2.1"/>
    <property type="gene ID" value="MELO3C019476.2"/>
</dbReference>
<dbReference type="AlphaFoldDB" id="A0A9I9DKN3"/>
<name>A0A9I9DKN3_CUCME</name>
<organism evidence="1">
    <name type="scientific">Cucumis melo</name>
    <name type="common">Muskmelon</name>
    <dbReference type="NCBI Taxonomy" id="3656"/>
    <lineage>
        <taxon>Eukaryota</taxon>
        <taxon>Viridiplantae</taxon>
        <taxon>Streptophyta</taxon>
        <taxon>Embryophyta</taxon>
        <taxon>Tracheophyta</taxon>
        <taxon>Spermatophyta</taxon>
        <taxon>Magnoliopsida</taxon>
        <taxon>eudicotyledons</taxon>
        <taxon>Gunneridae</taxon>
        <taxon>Pentapetalae</taxon>
        <taxon>rosids</taxon>
        <taxon>fabids</taxon>
        <taxon>Cucurbitales</taxon>
        <taxon>Cucurbitaceae</taxon>
        <taxon>Benincaseae</taxon>
        <taxon>Cucumis</taxon>
    </lineage>
</organism>
<accession>A0A9I9DKN3</accession>
<sequence length="103" mass="11778">MAAELSMPEYVEHSRRLLVMKNPDSLLEKVTTTIQKSIILQLRRTRRGMGISNNSDSILDYGMEKLRSSKVRKEEFVHLEKIDGKLKNVVQGLEIHAGVLNDE</sequence>
<reference evidence="1" key="1">
    <citation type="submission" date="2023-03" db="UniProtKB">
        <authorList>
            <consortium name="EnsemblPlants"/>
        </authorList>
    </citation>
    <scope>IDENTIFICATION</scope>
</reference>
<evidence type="ECO:0000313" key="1">
    <source>
        <dbReference type="EnsemblPlants" id="MELO3C019476.2.1"/>
    </source>
</evidence>
<proteinExistence type="predicted"/>
<protein>
    <submittedName>
        <fullName evidence="1">Uncharacterized protein</fullName>
    </submittedName>
</protein>